<evidence type="ECO:0000256" key="1">
    <source>
        <dbReference type="SAM" id="MobiDB-lite"/>
    </source>
</evidence>
<dbReference type="AlphaFoldDB" id="A0A6C0DB77"/>
<feature type="compositionally biased region" description="Basic residues" evidence="1">
    <location>
        <begin position="87"/>
        <end position="103"/>
    </location>
</feature>
<reference evidence="2" key="1">
    <citation type="journal article" date="2020" name="Nature">
        <title>Giant virus diversity and host interactions through global metagenomics.</title>
        <authorList>
            <person name="Schulz F."/>
            <person name="Roux S."/>
            <person name="Paez-Espino D."/>
            <person name="Jungbluth S."/>
            <person name="Walsh D.A."/>
            <person name="Denef V.J."/>
            <person name="McMahon K.D."/>
            <person name="Konstantinidis K.T."/>
            <person name="Eloe-Fadrosh E.A."/>
            <person name="Kyrpides N.C."/>
            <person name="Woyke T."/>
        </authorList>
    </citation>
    <scope>NUCLEOTIDE SEQUENCE</scope>
    <source>
        <strain evidence="2">GVMAG-M-3300023174-132</strain>
    </source>
</reference>
<feature type="region of interest" description="Disordered" evidence="1">
    <location>
        <begin position="84"/>
        <end position="103"/>
    </location>
</feature>
<accession>A0A6C0DB77</accession>
<organism evidence="2">
    <name type="scientific">viral metagenome</name>
    <dbReference type="NCBI Taxonomy" id="1070528"/>
    <lineage>
        <taxon>unclassified sequences</taxon>
        <taxon>metagenomes</taxon>
        <taxon>organismal metagenomes</taxon>
    </lineage>
</organism>
<evidence type="ECO:0000313" key="2">
    <source>
        <dbReference type="EMBL" id="QHT13640.1"/>
    </source>
</evidence>
<dbReference type="EMBL" id="MN739575">
    <property type="protein sequence ID" value="QHT13640.1"/>
    <property type="molecule type" value="Genomic_DNA"/>
</dbReference>
<protein>
    <submittedName>
        <fullName evidence="2">Uncharacterized protein</fullName>
    </submittedName>
</protein>
<proteinExistence type="predicted"/>
<sequence>MATTQIVPHHFAAVHLPRGGTAWQALQSNKSPVVGGLYKHFIEPAVEPPVGIPQRGVVTYNTYFGAKQEYCMDPNDPAFDQGWEKQRNRRKEHKMRRKQRARRPSWMGAMFDAAVLGTSVVDPNRFDEEAAAAAVV</sequence>
<name>A0A6C0DB77_9ZZZZ</name>